<reference evidence="2" key="2">
    <citation type="submission" date="2023-05" db="EMBL/GenBank/DDBJ databases">
        <authorList>
            <consortium name="Lawrence Berkeley National Laboratory"/>
            <person name="Steindorff A."/>
            <person name="Hensen N."/>
            <person name="Bonometti L."/>
            <person name="Westerberg I."/>
            <person name="Brannstrom I.O."/>
            <person name="Guillou S."/>
            <person name="Cros-Aarteil S."/>
            <person name="Calhoun S."/>
            <person name="Haridas S."/>
            <person name="Kuo A."/>
            <person name="Mondo S."/>
            <person name="Pangilinan J."/>
            <person name="Riley R."/>
            <person name="Labutti K."/>
            <person name="Andreopoulos B."/>
            <person name="Lipzen A."/>
            <person name="Chen C."/>
            <person name="Yanf M."/>
            <person name="Daum C."/>
            <person name="Ng V."/>
            <person name="Clum A."/>
            <person name="Ohm R."/>
            <person name="Martin F."/>
            <person name="Silar P."/>
            <person name="Natvig D."/>
            <person name="Lalanne C."/>
            <person name="Gautier V."/>
            <person name="Ament-Velasquez S.L."/>
            <person name="Kruys A."/>
            <person name="Hutchinson M.I."/>
            <person name="Powell A.J."/>
            <person name="Barry K."/>
            <person name="Miller A.N."/>
            <person name="Grigoriev I.V."/>
            <person name="Debuchy R."/>
            <person name="Gladieux P."/>
            <person name="Thoren M.H."/>
            <person name="Johannesson H."/>
        </authorList>
    </citation>
    <scope>NUCLEOTIDE SEQUENCE</scope>
    <source>
        <strain evidence="2">CBS 731.68</strain>
    </source>
</reference>
<dbReference type="GeneID" id="87824981"/>
<dbReference type="EMBL" id="MU853223">
    <property type="protein sequence ID" value="KAK4129293.1"/>
    <property type="molecule type" value="Genomic_DNA"/>
</dbReference>
<dbReference type="AlphaFoldDB" id="A0AAN6Z987"/>
<organism evidence="2 3">
    <name type="scientific">Parathielavia appendiculata</name>
    <dbReference type="NCBI Taxonomy" id="2587402"/>
    <lineage>
        <taxon>Eukaryota</taxon>
        <taxon>Fungi</taxon>
        <taxon>Dikarya</taxon>
        <taxon>Ascomycota</taxon>
        <taxon>Pezizomycotina</taxon>
        <taxon>Sordariomycetes</taxon>
        <taxon>Sordariomycetidae</taxon>
        <taxon>Sordariales</taxon>
        <taxon>Chaetomiaceae</taxon>
        <taxon>Parathielavia</taxon>
    </lineage>
</organism>
<sequence length="154" mass="16353">MVSTLPFLLALPSLLVSTALAAPLEAHAILAPRQIVCPTVSRWRGYDYSTVWLSTTTVTNGWSSLGSVTSTKTESETRTIVTASTVISPSVTTLPATTTTTNVATDTTTITWQTYTSTVTSPGFAPSSVCQVTTVTYTIPSTTSITYTRDVSYV</sequence>
<feature type="chain" id="PRO_5042830745" evidence="1">
    <location>
        <begin position="22"/>
        <end position="154"/>
    </location>
</feature>
<keyword evidence="3" id="KW-1185">Reference proteome</keyword>
<evidence type="ECO:0000313" key="2">
    <source>
        <dbReference type="EMBL" id="KAK4129293.1"/>
    </source>
</evidence>
<gene>
    <name evidence="2" type="ORF">N657DRAFT_563433</name>
</gene>
<evidence type="ECO:0000256" key="1">
    <source>
        <dbReference type="SAM" id="SignalP"/>
    </source>
</evidence>
<accession>A0AAN6Z987</accession>
<proteinExistence type="predicted"/>
<comment type="caution">
    <text evidence="2">The sequence shown here is derived from an EMBL/GenBank/DDBJ whole genome shotgun (WGS) entry which is preliminary data.</text>
</comment>
<dbReference type="Proteomes" id="UP001302602">
    <property type="component" value="Unassembled WGS sequence"/>
</dbReference>
<evidence type="ECO:0000313" key="3">
    <source>
        <dbReference type="Proteomes" id="UP001302602"/>
    </source>
</evidence>
<reference evidence="2" key="1">
    <citation type="journal article" date="2023" name="Mol. Phylogenet. Evol.">
        <title>Genome-scale phylogeny and comparative genomics of the fungal order Sordariales.</title>
        <authorList>
            <person name="Hensen N."/>
            <person name="Bonometti L."/>
            <person name="Westerberg I."/>
            <person name="Brannstrom I.O."/>
            <person name="Guillou S."/>
            <person name="Cros-Aarteil S."/>
            <person name="Calhoun S."/>
            <person name="Haridas S."/>
            <person name="Kuo A."/>
            <person name="Mondo S."/>
            <person name="Pangilinan J."/>
            <person name="Riley R."/>
            <person name="LaButti K."/>
            <person name="Andreopoulos B."/>
            <person name="Lipzen A."/>
            <person name="Chen C."/>
            <person name="Yan M."/>
            <person name="Daum C."/>
            <person name="Ng V."/>
            <person name="Clum A."/>
            <person name="Steindorff A."/>
            <person name="Ohm R.A."/>
            <person name="Martin F."/>
            <person name="Silar P."/>
            <person name="Natvig D.O."/>
            <person name="Lalanne C."/>
            <person name="Gautier V."/>
            <person name="Ament-Velasquez S.L."/>
            <person name="Kruys A."/>
            <person name="Hutchinson M.I."/>
            <person name="Powell A.J."/>
            <person name="Barry K."/>
            <person name="Miller A.N."/>
            <person name="Grigoriev I.V."/>
            <person name="Debuchy R."/>
            <person name="Gladieux P."/>
            <person name="Hiltunen Thoren M."/>
            <person name="Johannesson H."/>
        </authorList>
    </citation>
    <scope>NUCLEOTIDE SEQUENCE</scope>
    <source>
        <strain evidence="2">CBS 731.68</strain>
    </source>
</reference>
<feature type="signal peptide" evidence="1">
    <location>
        <begin position="1"/>
        <end position="21"/>
    </location>
</feature>
<protein>
    <submittedName>
        <fullName evidence="2">Uncharacterized protein</fullName>
    </submittedName>
</protein>
<dbReference type="RefSeq" id="XP_062653064.1">
    <property type="nucleotide sequence ID" value="XM_062788211.1"/>
</dbReference>
<name>A0AAN6Z987_9PEZI</name>
<keyword evidence="1" id="KW-0732">Signal</keyword>